<dbReference type="InterPro" id="IPR051209">
    <property type="entry name" value="FAD-bind_Monooxygenase_sf"/>
</dbReference>
<dbReference type="AlphaFoldDB" id="A0A0D2BIY9"/>
<dbReference type="PANTHER" id="PTHR42877">
    <property type="entry name" value="L-ORNITHINE N(5)-MONOOXYGENASE-RELATED"/>
    <property type="match status" value="1"/>
</dbReference>
<keyword evidence="3" id="KW-0285">Flavoprotein</keyword>
<sequence length="572" mass="63986">MAMDGRPEFQFQDRPVDQGRETRVLIIGAGVSGICTYIRLLQYVPNIKITILEKNPSLGGTWWENRYPGVACDIPSHVYQYTFEPNTQWSKYFSPGAEIQEYIKGVAKKYKADQKVRYNTKVIGATWDSDAGIWAVDVETTSSEGDHAHERLEAEVVISATGLLNKWKWPNIPGLADFEGKLLHSANWDCSWDWTNQKVALIGCGSSAIQMLPRLQAKAAVVHNFVRGGTWISQPFGGSFTTDTIAKSGEPGNYSYTAEELHKFAHDTQYYKDFRKAMERFINMDYPCLFPGSPEEIAGTQAITSNMKTKLASKPEVYEALKPKFVPGCRRLTPGPGYLEALTQENVNFINTPIEKVTKNSVLTSDGQEYQVDAIACATGFDTSFMPAFPIVGRDSARISDIWSHHASAYMSHSVPDFPNYFFVGGPNSATGGGSLLIIFESIIGYVVKAVQKLSRERLRSIQVKASALASWNAYLEAYFPRTVHVDDCSSWYKVNGKITGLWPGSSLHARATLENPRWEDFEYEQVPGHDLLEWLGNGWTVADKERGDLSFYLDKVDYPPVPSEEVLARQP</sequence>
<dbReference type="InterPro" id="IPR036188">
    <property type="entry name" value="FAD/NAD-bd_sf"/>
</dbReference>
<dbReference type="HOGENOM" id="CLU_006937_6_1_1"/>
<evidence type="ECO:0000313" key="6">
    <source>
        <dbReference type="EMBL" id="KIW52366.1"/>
    </source>
</evidence>
<dbReference type="Gene3D" id="3.50.50.60">
    <property type="entry name" value="FAD/NAD(P)-binding domain"/>
    <property type="match status" value="2"/>
</dbReference>
<comment type="similarity">
    <text evidence="2">Belongs to the FAD-binding monooxygenase family.</text>
</comment>
<dbReference type="OrthoDB" id="4130824at2759"/>
<keyword evidence="4" id="KW-0274">FAD</keyword>
<protein>
    <recommendedName>
        <fullName evidence="8">FAD/NAD(P)-binding domain-containing protein</fullName>
    </recommendedName>
</protein>
<dbReference type="RefSeq" id="XP_013312950.1">
    <property type="nucleotide sequence ID" value="XM_013457496.1"/>
</dbReference>
<evidence type="ECO:0000256" key="5">
    <source>
        <dbReference type="ARBA" id="ARBA00023002"/>
    </source>
</evidence>
<evidence type="ECO:0000256" key="2">
    <source>
        <dbReference type="ARBA" id="ARBA00010139"/>
    </source>
</evidence>
<organism evidence="6 7">
    <name type="scientific">Exophiala xenobiotica</name>
    <dbReference type="NCBI Taxonomy" id="348802"/>
    <lineage>
        <taxon>Eukaryota</taxon>
        <taxon>Fungi</taxon>
        <taxon>Dikarya</taxon>
        <taxon>Ascomycota</taxon>
        <taxon>Pezizomycotina</taxon>
        <taxon>Eurotiomycetes</taxon>
        <taxon>Chaetothyriomycetidae</taxon>
        <taxon>Chaetothyriales</taxon>
        <taxon>Herpotrichiellaceae</taxon>
        <taxon>Exophiala</taxon>
    </lineage>
</organism>
<evidence type="ECO:0000256" key="3">
    <source>
        <dbReference type="ARBA" id="ARBA00022630"/>
    </source>
</evidence>
<dbReference type="GO" id="GO:0050661">
    <property type="term" value="F:NADP binding"/>
    <property type="evidence" value="ECO:0007669"/>
    <property type="project" value="InterPro"/>
</dbReference>
<dbReference type="GO" id="GO:0004499">
    <property type="term" value="F:N,N-dimethylaniline monooxygenase activity"/>
    <property type="evidence" value="ECO:0007669"/>
    <property type="project" value="InterPro"/>
</dbReference>
<name>A0A0D2BIY9_9EURO</name>
<dbReference type="InterPro" id="IPR020946">
    <property type="entry name" value="Flavin_mOase-like"/>
</dbReference>
<accession>A0A0D2BIY9</accession>
<evidence type="ECO:0000256" key="4">
    <source>
        <dbReference type="ARBA" id="ARBA00022827"/>
    </source>
</evidence>
<dbReference type="GeneID" id="25329916"/>
<comment type="cofactor">
    <cofactor evidence="1">
        <name>FAD</name>
        <dbReference type="ChEBI" id="CHEBI:57692"/>
    </cofactor>
</comment>
<dbReference type="SUPFAM" id="SSF51905">
    <property type="entry name" value="FAD/NAD(P)-binding domain"/>
    <property type="match status" value="2"/>
</dbReference>
<dbReference type="PANTHER" id="PTHR42877:SF7">
    <property type="entry name" value="FLAVIN-BINDING MONOOXYGENASE-RELATED"/>
    <property type="match status" value="1"/>
</dbReference>
<proteinExistence type="inferred from homology"/>
<reference evidence="6 7" key="1">
    <citation type="submission" date="2015-01" db="EMBL/GenBank/DDBJ databases">
        <title>The Genome Sequence of Exophiala xenobiotica CBS118157.</title>
        <authorList>
            <consortium name="The Broad Institute Genomics Platform"/>
            <person name="Cuomo C."/>
            <person name="de Hoog S."/>
            <person name="Gorbushina A."/>
            <person name="Stielow B."/>
            <person name="Teixiera M."/>
            <person name="Abouelleil A."/>
            <person name="Chapman S.B."/>
            <person name="Priest M."/>
            <person name="Young S.K."/>
            <person name="Wortman J."/>
            <person name="Nusbaum C."/>
            <person name="Birren B."/>
        </authorList>
    </citation>
    <scope>NUCLEOTIDE SEQUENCE [LARGE SCALE GENOMIC DNA]</scope>
    <source>
        <strain evidence="6 7">CBS 118157</strain>
    </source>
</reference>
<dbReference type="EMBL" id="KN847321">
    <property type="protein sequence ID" value="KIW52366.1"/>
    <property type="molecule type" value="Genomic_DNA"/>
</dbReference>
<evidence type="ECO:0008006" key="8">
    <source>
        <dbReference type="Google" id="ProtNLM"/>
    </source>
</evidence>
<evidence type="ECO:0000313" key="7">
    <source>
        <dbReference type="Proteomes" id="UP000054342"/>
    </source>
</evidence>
<dbReference type="GO" id="GO:0050660">
    <property type="term" value="F:flavin adenine dinucleotide binding"/>
    <property type="evidence" value="ECO:0007669"/>
    <property type="project" value="InterPro"/>
</dbReference>
<dbReference type="Pfam" id="PF00743">
    <property type="entry name" value="FMO-like"/>
    <property type="match status" value="1"/>
</dbReference>
<evidence type="ECO:0000256" key="1">
    <source>
        <dbReference type="ARBA" id="ARBA00001974"/>
    </source>
</evidence>
<dbReference type="Proteomes" id="UP000054342">
    <property type="component" value="Unassembled WGS sequence"/>
</dbReference>
<keyword evidence="7" id="KW-1185">Reference proteome</keyword>
<keyword evidence="5" id="KW-0560">Oxidoreductase</keyword>
<gene>
    <name evidence="6" type="ORF">PV05_08008</name>
</gene>